<dbReference type="VEuPathDB" id="TriTrypDB:TCSYLVIO_008666"/>
<protein>
    <submittedName>
        <fullName evidence="2">Putative retrotransposon hot spot (RHS) protein</fullName>
    </submittedName>
</protein>
<dbReference type="NCBIfam" id="TIGR01631">
    <property type="entry name" value="Trypano_RHS"/>
    <property type="match status" value="1"/>
</dbReference>
<dbReference type="VEuPathDB" id="TriTrypDB:BCY84_05964"/>
<dbReference type="InterPro" id="IPR006518">
    <property type="entry name" value="Trypano_RHS"/>
</dbReference>
<gene>
    <name evidence="2" type="ORF">C4B63_461g11</name>
</gene>
<evidence type="ECO:0000313" key="3">
    <source>
        <dbReference type="Proteomes" id="UP000246121"/>
    </source>
</evidence>
<dbReference type="VEuPathDB" id="TriTrypDB:TcG_09881"/>
<reference evidence="2 3" key="1">
    <citation type="journal article" date="2018" name="Microb. Genom.">
        <title>Expanding an expanded genome: long-read sequencing of Trypanosoma cruzi.</title>
        <authorList>
            <person name="Berna L."/>
            <person name="Rodriguez M."/>
            <person name="Chiribao M.L."/>
            <person name="Parodi-Talice A."/>
            <person name="Pita S."/>
            <person name="Rijo G."/>
            <person name="Alvarez-Valin F."/>
            <person name="Robello C."/>
        </authorList>
    </citation>
    <scope>NUCLEOTIDE SEQUENCE [LARGE SCALE GENOMIC DNA]</scope>
    <source>
        <strain evidence="2 3">Dm28c</strain>
    </source>
</reference>
<dbReference type="AlphaFoldDB" id="A0A2V2UFG5"/>
<comment type="caution">
    <text evidence="2">The sequence shown here is derived from an EMBL/GenBank/DDBJ whole genome shotgun (WGS) entry which is preliminary data.</text>
</comment>
<accession>A0A2V2UFG5</accession>
<evidence type="ECO:0000313" key="2">
    <source>
        <dbReference type="EMBL" id="PWU82945.1"/>
    </source>
</evidence>
<dbReference type="VEuPathDB" id="TriTrypDB:C4B63_461g11"/>
<dbReference type="VEuPathDB" id="TriTrypDB:Tc_MARK_6733"/>
<proteinExistence type="predicted"/>
<sequence length="294" mass="34066">MKLFDTKYYSILGSNEVCDDSHSSHKLVKVVRVRGGKKSELPLNALVSSYLGNLVTCKLAELMAPNDFILLVLAMKDDLLSKPLEKYSVFTFLSEDFVSAIIPKLKELKLQEDAPPHDCALRVRLNERPLKTCILQCLENFKKKIKIEYRVLYKPVAQNFPLVDGFFFLKPPQKTLVGLQITTAGEHRTIPSTVKLFKERMAAYFNGWEKFSQELSWEIIYIQHADSTPMNDWQRCHVVDSNNVSKKENQKIAAFWNEKVRQYQVSISSREIRKKALRGVKNKNKNKKRKQIRK</sequence>
<feature type="domain" description="Retrotransposon hot spot protein,C-terminal" evidence="1">
    <location>
        <begin position="5"/>
        <end position="109"/>
    </location>
</feature>
<dbReference type="VEuPathDB" id="TriTrypDB:TcCL_NonESM02618"/>
<dbReference type="VEuPathDB" id="TriTrypDB:TcCLB.511301.170"/>
<dbReference type="Pfam" id="PF07999">
    <property type="entry name" value="RHSP"/>
    <property type="match status" value="1"/>
</dbReference>
<dbReference type="VEuPathDB" id="TriTrypDB:C3747_39g387"/>
<dbReference type="InterPro" id="IPR046836">
    <property type="entry name" value="RHS_C"/>
</dbReference>
<name>A0A2V2UFG5_TRYCR</name>
<dbReference type="Proteomes" id="UP000246121">
    <property type="component" value="Unassembled WGS sequence"/>
</dbReference>
<dbReference type="VEuPathDB" id="TriTrypDB:TCDM_10659"/>
<evidence type="ECO:0000259" key="1">
    <source>
        <dbReference type="Pfam" id="PF07999"/>
    </source>
</evidence>
<dbReference type="EMBL" id="PRFA01000461">
    <property type="protein sequence ID" value="PWU82945.1"/>
    <property type="molecule type" value="Genomic_DNA"/>
</dbReference>
<organism evidence="2 3">
    <name type="scientific">Trypanosoma cruzi</name>
    <dbReference type="NCBI Taxonomy" id="5693"/>
    <lineage>
        <taxon>Eukaryota</taxon>
        <taxon>Discoba</taxon>
        <taxon>Euglenozoa</taxon>
        <taxon>Kinetoplastea</taxon>
        <taxon>Metakinetoplastina</taxon>
        <taxon>Trypanosomatida</taxon>
        <taxon>Trypanosomatidae</taxon>
        <taxon>Trypanosoma</taxon>
        <taxon>Schizotrypanum</taxon>
    </lineage>
</organism>